<dbReference type="Pfam" id="PF14833">
    <property type="entry name" value="NAD_binding_11"/>
    <property type="match status" value="1"/>
</dbReference>
<dbReference type="EMBL" id="JAGPNL010000001">
    <property type="protein sequence ID" value="MBQ0825244.1"/>
    <property type="molecule type" value="Genomic_DNA"/>
</dbReference>
<keyword evidence="3" id="KW-0520">NAD</keyword>
<evidence type="ECO:0000313" key="7">
    <source>
        <dbReference type="EMBL" id="MBQ0825244.1"/>
    </source>
</evidence>
<evidence type="ECO:0000256" key="3">
    <source>
        <dbReference type="ARBA" id="ARBA00023027"/>
    </source>
</evidence>
<evidence type="ECO:0000259" key="5">
    <source>
        <dbReference type="Pfam" id="PF03446"/>
    </source>
</evidence>
<reference evidence="7" key="1">
    <citation type="submission" date="2021-04" db="EMBL/GenBank/DDBJ databases">
        <title>Genome seq and assembly of Streptomyces sp. RG38.</title>
        <authorList>
            <person name="Chhetri G."/>
        </authorList>
    </citation>
    <scope>NUCLEOTIDE SEQUENCE</scope>
    <source>
        <strain evidence="7">RG38</strain>
    </source>
</reference>
<evidence type="ECO:0000256" key="4">
    <source>
        <dbReference type="PIRSR" id="PIRSR000103-1"/>
    </source>
</evidence>
<dbReference type="InterPro" id="IPR015815">
    <property type="entry name" value="HIBADH-related"/>
</dbReference>
<dbReference type="PIRSF" id="PIRSF000103">
    <property type="entry name" value="HIBADH"/>
    <property type="match status" value="1"/>
</dbReference>
<dbReference type="SUPFAM" id="SSF51735">
    <property type="entry name" value="NAD(P)-binding Rossmann-fold domains"/>
    <property type="match status" value="1"/>
</dbReference>
<keyword evidence="8" id="KW-1185">Reference proteome</keyword>
<feature type="domain" description="3-hydroxyisobutyrate dehydrogenase-like NAD-binding" evidence="6">
    <location>
        <begin position="165"/>
        <end position="281"/>
    </location>
</feature>
<comment type="caution">
    <text evidence="7">The sequence shown here is derived from an EMBL/GenBank/DDBJ whole genome shotgun (WGS) entry which is preliminary data.</text>
</comment>
<dbReference type="RefSeq" id="WP_210867934.1">
    <property type="nucleotide sequence ID" value="NZ_JAGPNL010000001.1"/>
</dbReference>
<dbReference type="PANTHER" id="PTHR43580:SF2">
    <property type="entry name" value="CYTOKINE-LIKE NUCLEAR FACTOR N-PAC"/>
    <property type="match status" value="1"/>
</dbReference>
<dbReference type="GO" id="GO:0016491">
    <property type="term" value="F:oxidoreductase activity"/>
    <property type="evidence" value="ECO:0007669"/>
    <property type="project" value="UniProtKB-KW"/>
</dbReference>
<sequence length="290" mass="30403">MEEIGFVGLGTMGRPMVRRLLAAGHRVVVWNRSRPAVDELAAEGAVPAADLAEVFDRPVVMSVLADDASLRALLLDGGVLEAARCRVHVNLATVSAAFAADLARLHADRGIGYVAAPVLGRAEVAAAGKLNVLAAGEASALDLARPLLEPLAGRIWELGEDPARANVVKIAVNFLLAGAIEATAEATALVESYGVDAAAFAELLGGTLFPGPVYRGYGGLMAERRYEPAGFTTRLGLKDVDLALSAARERELPLPTGSLVRDALLEALAAGWSERDWATLADLARRRAGR</sequence>
<accession>A0A940XB11</accession>
<dbReference type="InterPro" id="IPR006115">
    <property type="entry name" value="6PGDH_NADP-bd"/>
</dbReference>
<protein>
    <submittedName>
        <fullName evidence="7">NAD(P)-dependent oxidoreductase</fullName>
    </submittedName>
</protein>
<dbReference type="InterPro" id="IPR008927">
    <property type="entry name" value="6-PGluconate_DH-like_C_sf"/>
</dbReference>
<evidence type="ECO:0000259" key="6">
    <source>
        <dbReference type="Pfam" id="PF14833"/>
    </source>
</evidence>
<dbReference type="Pfam" id="PF03446">
    <property type="entry name" value="NAD_binding_2"/>
    <property type="match status" value="1"/>
</dbReference>
<dbReference type="InterPro" id="IPR013328">
    <property type="entry name" value="6PGD_dom2"/>
</dbReference>
<comment type="similarity">
    <text evidence="1">Belongs to the HIBADH-related family.</text>
</comment>
<dbReference type="InterPro" id="IPR002204">
    <property type="entry name" value="3-OH-isobutyrate_DH-rel_CS"/>
</dbReference>
<dbReference type="Gene3D" id="3.40.50.720">
    <property type="entry name" value="NAD(P)-binding Rossmann-like Domain"/>
    <property type="match status" value="1"/>
</dbReference>
<proteinExistence type="inferred from homology"/>
<dbReference type="InterPro" id="IPR029154">
    <property type="entry name" value="HIBADH-like_NADP-bd"/>
</dbReference>
<dbReference type="PANTHER" id="PTHR43580">
    <property type="entry name" value="OXIDOREDUCTASE GLYR1-RELATED"/>
    <property type="match status" value="1"/>
</dbReference>
<name>A0A940XB11_9ACTN</name>
<gene>
    <name evidence="7" type="ORF">J5Y05_01760</name>
</gene>
<dbReference type="InterPro" id="IPR036291">
    <property type="entry name" value="NAD(P)-bd_dom_sf"/>
</dbReference>
<dbReference type="GO" id="GO:0016054">
    <property type="term" value="P:organic acid catabolic process"/>
    <property type="evidence" value="ECO:0007669"/>
    <property type="project" value="UniProtKB-ARBA"/>
</dbReference>
<evidence type="ECO:0000256" key="2">
    <source>
        <dbReference type="ARBA" id="ARBA00023002"/>
    </source>
</evidence>
<dbReference type="InterPro" id="IPR051265">
    <property type="entry name" value="HIBADH-related_NP60_sf"/>
</dbReference>
<dbReference type="AlphaFoldDB" id="A0A940XB11"/>
<dbReference type="GO" id="GO:0050661">
    <property type="term" value="F:NADP binding"/>
    <property type="evidence" value="ECO:0007669"/>
    <property type="project" value="InterPro"/>
</dbReference>
<feature type="active site" evidence="4">
    <location>
        <position position="169"/>
    </location>
</feature>
<feature type="domain" description="6-phosphogluconate dehydrogenase NADP-binding" evidence="5">
    <location>
        <begin position="3"/>
        <end position="156"/>
    </location>
</feature>
<dbReference type="GO" id="GO:0051287">
    <property type="term" value="F:NAD binding"/>
    <property type="evidence" value="ECO:0007669"/>
    <property type="project" value="InterPro"/>
</dbReference>
<organism evidence="7 8">
    <name type="scientific">Streptomyces tagetis</name>
    <dbReference type="NCBI Taxonomy" id="2820809"/>
    <lineage>
        <taxon>Bacteria</taxon>
        <taxon>Bacillati</taxon>
        <taxon>Actinomycetota</taxon>
        <taxon>Actinomycetes</taxon>
        <taxon>Kitasatosporales</taxon>
        <taxon>Streptomycetaceae</taxon>
        <taxon>Streptomyces</taxon>
    </lineage>
</organism>
<dbReference type="PROSITE" id="PS00895">
    <property type="entry name" value="3_HYDROXYISOBUT_DH"/>
    <property type="match status" value="1"/>
</dbReference>
<dbReference type="Proteomes" id="UP000677875">
    <property type="component" value="Unassembled WGS sequence"/>
</dbReference>
<evidence type="ECO:0000313" key="8">
    <source>
        <dbReference type="Proteomes" id="UP000677875"/>
    </source>
</evidence>
<dbReference type="SUPFAM" id="SSF48179">
    <property type="entry name" value="6-phosphogluconate dehydrogenase C-terminal domain-like"/>
    <property type="match status" value="1"/>
</dbReference>
<keyword evidence="2" id="KW-0560">Oxidoreductase</keyword>
<dbReference type="Gene3D" id="1.10.1040.10">
    <property type="entry name" value="N-(1-d-carboxylethyl)-l-norvaline Dehydrogenase, domain 2"/>
    <property type="match status" value="1"/>
</dbReference>
<evidence type="ECO:0000256" key="1">
    <source>
        <dbReference type="ARBA" id="ARBA00009080"/>
    </source>
</evidence>